<organism evidence="1 2">
    <name type="scientific">Tissierella creatinophila DSM 6911</name>
    <dbReference type="NCBI Taxonomy" id="1123403"/>
    <lineage>
        <taxon>Bacteria</taxon>
        <taxon>Bacillati</taxon>
        <taxon>Bacillota</taxon>
        <taxon>Tissierellia</taxon>
        <taxon>Tissierellales</taxon>
        <taxon>Tissierellaceae</taxon>
        <taxon>Tissierella</taxon>
    </lineage>
</organism>
<keyword evidence="2" id="KW-1185">Reference proteome</keyword>
<dbReference type="AlphaFoldDB" id="A0A1U7M4Q4"/>
<comment type="caution">
    <text evidence="1">The sequence shown here is derived from an EMBL/GenBank/DDBJ whole genome shotgun (WGS) entry which is preliminary data.</text>
</comment>
<name>A0A1U7M4Q4_TISCR</name>
<reference evidence="1 2" key="1">
    <citation type="submission" date="2016-02" db="EMBL/GenBank/DDBJ databases">
        <title>Genome sequence of Tissierella creatinophila DSM 6911.</title>
        <authorList>
            <person name="Poehlein A."/>
            <person name="Daniel R."/>
        </authorList>
    </citation>
    <scope>NUCLEOTIDE SEQUENCE [LARGE SCALE GENOMIC DNA]</scope>
    <source>
        <strain evidence="1 2">DSM 6911</strain>
    </source>
</reference>
<evidence type="ECO:0000313" key="1">
    <source>
        <dbReference type="EMBL" id="OLS02199.1"/>
    </source>
</evidence>
<dbReference type="Proteomes" id="UP000186112">
    <property type="component" value="Unassembled WGS sequence"/>
</dbReference>
<proteinExistence type="predicted"/>
<evidence type="ECO:0000313" key="2">
    <source>
        <dbReference type="Proteomes" id="UP000186112"/>
    </source>
</evidence>
<accession>A0A1U7M4Q4</accession>
<protein>
    <submittedName>
        <fullName evidence="1">Uncharacterized protein</fullName>
    </submittedName>
</protein>
<sequence length="120" mass="13926">MANDHYQNNKSLATEENIVSSPSLESNMLSKTTIKCLYGNMYIDIDGNIKVCKYYDNINNIYNPLSANTLEKIWKQSTNYRLENQNCITCKIKSYCNTCAFLTKKEKMLDCKYKSSKVLY</sequence>
<dbReference type="EMBL" id="LTDM01000040">
    <property type="protein sequence ID" value="OLS02199.1"/>
    <property type="molecule type" value="Genomic_DNA"/>
</dbReference>
<gene>
    <name evidence="1" type="ORF">TICRE_18390</name>
</gene>